<keyword evidence="3" id="KW-1185">Reference proteome</keyword>
<accession>A0AAV2KHA8</accession>
<name>A0AAV2KHA8_KNICA</name>
<dbReference type="EMBL" id="OZ035840">
    <property type="protein sequence ID" value="CAL1589325.1"/>
    <property type="molecule type" value="Genomic_DNA"/>
</dbReference>
<feature type="region of interest" description="Disordered" evidence="1">
    <location>
        <begin position="1"/>
        <end position="23"/>
    </location>
</feature>
<reference evidence="2 3" key="1">
    <citation type="submission" date="2024-04" db="EMBL/GenBank/DDBJ databases">
        <authorList>
            <person name="Waldvogel A.-M."/>
            <person name="Schoenle A."/>
        </authorList>
    </citation>
    <scope>NUCLEOTIDE SEQUENCE [LARGE SCALE GENOMIC DNA]</scope>
</reference>
<evidence type="ECO:0000256" key="1">
    <source>
        <dbReference type="SAM" id="MobiDB-lite"/>
    </source>
</evidence>
<protein>
    <submittedName>
        <fullName evidence="2">Uncharacterized protein</fullName>
    </submittedName>
</protein>
<sequence length="123" mass="13885">MLKRAKDTCEGSSRHQRPLGPLRPLRPLPAFPITLNLSAAVARSSHSQPLWNVWFWKVVRFQTLQLQFETFFWNFVELSFFQAEVRPSSASPLCADPPPPPEVSVGRRGGTHAPALNFPPLPR</sequence>
<gene>
    <name evidence="2" type="ORF">KC01_LOCUS18961</name>
</gene>
<evidence type="ECO:0000313" key="2">
    <source>
        <dbReference type="EMBL" id="CAL1589325.1"/>
    </source>
</evidence>
<dbReference type="AlphaFoldDB" id="A0AAV2KHA8"/>
<proteinExistence type="predicted"/>
<feature type="region of interest" description="Disordered" evidence="1">
    <location>
        <begin position="90"/>
        <end position="123"/>
    </location>
</feature>
<organism evidence="2 3">
    <name type="scientific">Knipowitschia caucasica</name>
    <name type="common">Caucasian dwarf goby</name>
    <name type="synonym">Pomatoschistus caucasicus</name>
    <dbReference type="NCBI Taxonomy" id="637954"/>
    <lineage>
        <taxon>Eukaryota</taxon>
        <taxon>Metazoa</taxon>
        <taxon>Chordata</taxon>
        <taxon>Craniata</taxon>
        <taxon>Vertebrata</taxon>
        <taxon>Euteleostomi</taxon>
        <taxon>Actinopterygii</taxon>
        <taxon>Neopterygii</taxon>
        <taxon>Teleostei</taxon>
        <taxon>Neoteleostei</taxon>
        <taxon>Acanthomorphata</taxon>
        <taxon>Gobiaria</taxon>
        <taxon>Gobiiformes</taxon>
        <taxon>Gobioidei</taxon>
        <taxon>Gobiidae</taxon>
        <taxon>Gobiinae</taxon>
        <taxon>Knipowitschia</taxon>
    </lineage>
</organism>
<dbReference type="Proteomes" id="UP001497482">
    <property type="component" value="Chromosome 18"/>
</dbReference>
<evidence type="ECO:0000313" key="3">
    <source>
        <dbReference type="Proteomes" id="UP001497482"/>
    </source>
</evidence>
<feature type="compositionally biased region" description="Basic and acidic residues" evidence="1">
    <location>
        <begin position="1"/>
        <end position="13"/>
    </location>
</feature>